<dbReference type="PANTHER" id="PTHR37162:SF1">
    <property type="entry name" value="BED-TYPE DOMAIN-CONTAINING PROTEIN"/>
    <property type="match status" value="1"/>
</dbReference>
<dbReference type="PANTHER" id="PTHR37162">
    <property type="entry name" value="HAT FAMILY DIMERISATION DOMAINCONTAINING PROTEIN-RELATED"/>
    <property type="match status" value="1"/>
</dbReference>
<evidence type="ECO:0000313" key="3">
    <source>
        <dbReference type="Proteomes" id="UP001153954"/>
    </source>
</evidence>
<gene>
    <name evidence="2" type="ORF">EEDITHA_LOCUS22794</name>
</gene>
<name>A0AAU9VC99_EUPED</name>
<comment type="caution">
    <text evidence="2">The sequence shown here is derived from an EMBL/GenBank/DDBJ whole genome shotgun (WGS) entry which is preliminary data.</text>
</comment>
<dbReference type="AlphaFoldDB" id="A0AAU9VC99"/>
<dbReference type="Pfam" id="PF14291">
    <property type="entry name" value="DUF4371"/>
    <property type="match status" value="1"/>
</dbReference>
<evidence type="ECO:0000313" key="2">
    <source>
        <dbReference type="EMBL" id="CAH2108898.1"/>
    </source>
</evidence>
<dbReference type="InterPro" id="IPR025398">
    <property type="entry name" value="DUF4371"/>
</dbReference>
<dbReference type="EMBL" id="CAKOGL010000043">
    <property type="protein sequence ID" value="CAH2108898.1"/>
    <property type="molecule type" value="Genomic_DNA"/>
</dbReference>
<keyword evidence="3" id="KW-1185">Reference proteome</keyword>
<dbReference type="SUPFAM" id="SSF53098">
    <property type="entry name" value="Ribonuclease H-like"/>
    <property type="match status" value="1"/>
</dbReference>
<accession>A0AAU9VC99</accession>
<reference evidence="2" key="1">
    <citation type="submission" date="2022-03" db="EMBL/GenBank/DDBJ databases">
        <authorList>
            <person name="Tunstrom K."/>
        </authorList>
    </citation>
    <scope>NUCLEOTIDE SEQUENCE</scope>
</reference>
<feature type="domain" description="DUF4371" evidence="1">
    <location>
        <begin position="90"/>
        <end position="210"/>
    </location>
</feature>
<organism evidence="2 3">
    <name type="scientific">Euphydryas editha</name>
    <name type="common">Edith's checkerspot</name>
    <dbReference type="NCBI Taxonomy" id="104508"/>
    <lineage>
        <taxon>Eukaryota</taxon>
        <taxon>Metazoa</taxon>
        <taxon>Ecdysozoa</taxon>
        <taxon>Arthropoda</taxon>
        <taxon>Hexapoda</taxon>
        <taxon>Insecta</taxon>
        <taxon>Pterygota</taxon>
        <taxon>Neoptera</taxon>
        <taxon>Endopterygota</taxon>
        <taxon>Lepidoptera</taxon>
        <taxon>Glossata</taxon>
        <taxon>Ditrysia</taxon>
        <taxon>Papilionoidea</taxon>
        <taxon>Nymphalidae</taxon>
        <taxon>Nymphalinae</taxon>
        <taxon>Euphydryas</taxon>
    </lineage>
</organism>
<dbReference type="InterPro" id="IPR012337">
    <property type="entry name" value="RNaseH-like_sf"/>
</dbReference>
<sequence>MEIPLKKKNYAQKYRKEWESHAEFKSWLKPLVGDDTKAFCTYCKVELLAKLVDLRRHAETKKHKQKMQIISGNQIIQFKPDVKLAFPDSKATDDLKMHRTKCTEVIKNILAPHFTEKLIKDIGEQKYSLIIDESTDISTSKQLGIVIRYFSRKLKKVVSLFLALEQLETSDAIGIVKALLSCLQKYGLNKNKLVALGTDNASVMTGINNGVYKILKNDIPNLILIRCTCHSLQLAVSHASEHTLPINIEFLIRETYNWFAHSTKRKNEYQEIYETINCGEAPLKILQVCDTRWLSIEPAVRRILAQWKEMTLHFGLIALKSFESESANPLKLLNVLITLLRSVCNRILLPNAAVTDKDFLNIDIDRNLNSVPYMGYLFESESEKTSLTANTILAIKRRCIEFNVKLAKEIQQRLPPNYNVLELISKLDPETILRQGKDNSISELAKELGYTASDIDKILNQWHYICFIQWKNTNDVIKFWVEVDNYRNAAGINDFAELVDLAISSLSLPQSNAGIERIFSVMNILLEKTQSTLLKINHMRQHLHRRRRHRLVSASVNYEEVMEDITFDNLEF</sequence>
<protein>
    <recommendedName>
        <fullName evidence="1">DUF4371 domain-containing protein</fullName>
    </recommendedName>
</protein>
<dbReference type="Proteomes" id="UP001153954">
    <property type="component" value="Unassembled WGS sequence"/>
</dbReference>
<evidence type="ECO:0000259" key="1">
    <source>
        <dbReference type="Pfam" id="PF14291"/>
    </source>
</evidence>
<proteinExistence type="predicted"/>